<keyword evidence="4" id="KW-0472">Membrane</keyword>
<protein>
    <submittedName>
        <fullName evidence="7">Beta-glucuronosyltransferase GlcAT14C</fullName>
    </submittedName>
</protein>
<dbReference type="PANTHER" id="PTHR45719:SF8">
    <property type="entry name" value="BETA-GLUCURONOSYLTRANSFERASE GLCAT14C"/>
    <property type="match status" value="1"/>
</dbReference>
<dbReference type="RefSeq" id="XP_010253215.1">
    <property type="nucleotide sequence ID" value="XM_010254913.1"/>
</dbReference>
<proteinExistence type="predicted"/>
<organism evidence="6 7">
    <name type="scientific">Nelumbo nucifera</name>
    <name type="common">Sacred lotus</name>
    <dbReference type="NCBI Taxonomy" id="4432"/>
    <lineage>
        <taxon>Eukaryota</taxon>
        <taxon>Viridiplantae</taxon>
        <taxon>Streptophyta</taxon>
        <taxon>Embryophyta</taxon>
        <taxon>Tracheophyta</taxon>
        <taxon>Spermatophyta</taxon>
        <taxon>Magnoliopsida</taxon>
        <taxon>Proteales</taxon>
        <taxon>Nelumbonaceae</taxon>
        <taxon>Nelumbo</taxon>
    </lineage>
</organism>
<reference evidence="7" key="1">
    <citation type="submission" date="2025-08" db="UniProtKB">
        <authorList>
            <consortium name="RefSeq"/>
        </authorList>
    </citation>
    <scope>IDENTIFICATION</scope>
</reference>
<keyword evidence="6" id="KW-1185">Reference proteome</keyword>
<evidence type="ECO:0000256" key="3">
    <source>
        <dbReference type="ARBA" id="ARBA00022679"/>
    </source>
</evidence>
<comment type="subcellular location">
    <subcellularLocation>
        <location evidence="1">Membrane</location>
        <topology evidence="1">Single-pass type II membrane protein</topology>
    </subcellularLocation>
</comment>
<dbReference type="OMA" id="MVIGNAD"/>
<keyword evidence="2" id="KW-0328">Glycosyltransferase</keyword>
<dbReference type="InterPro" id="IPR044610">
    <property type="entry name" value="GLCAT14A/B/C"/>
</dbReference>
<dbReference type="STRING" id="4432.A0A1U7ZVY4"/>
<keyword evidence="5" id="KW-0325">Glycoprotein</keyword>
<dbReference type="Pfam" id="PF02485">
    <property type="entry name" value="Branch"/>
    <property type="match status" value="1"/>
</dbReference>
<dbReference type="Proteomes" id="UP000189703">
    <property type="component" value="Unplaced"/>
</dbReference>
<dbReference type="OrthoDB" id="2019572at2759"/>
<dbReference type="InParanoid" id="A0A1U7ZVY4"/>
<evidence type="ECO:0000313" key="6">
    <source>
        <dbReference type="Proteomes" id="UP000189703"/>
    </source>
</evidence>
<evidence type="ECO:0000256" key="5">
    <source>
        <dbReference type="ARBA" id="ARBA00023180"/>
    </source>
</evidence>
<gene>
    <name evidence="7" type="primary">LOC104594569</name>
</gene>
<evidence type="ECO:0000313" key="7">
    <source>
        <dbReference type="RefSeq" id="XP_010253215.1"/>
    </source>
</evidence>
<dbReference type="GeneID" id="104594569"/>
<evidence type="ECO:0000256" key="4">
    <source>
        <dbReference type="ARBA" id="ARBA00023136"/>
    </source>
</evidence>
<dbReference type="GO" id="GO:0016020">
    <property type="term" value="C:membrane"/>
    <property type="evidence" value="ECO:0007669"/>
    <property type="project" value="UniProtKB-SubCell"/>
</dbReference>
<dbReference type="KEGG" id="nnu:104594569"/>
<evidence type="ECO:0000256" key="1">
    <source>
        <dbReference type="ARBA" id="ARBA00004606"/>
    </source>
</evidence>
<dbReference type="eggNOG" id="KOG0799">
    <property type="taxonomic scope" value="Eukaryota"/>
</dbReference>
<evidence type="ECO:0000256" key="2">
    <source>
        <dbReference type="ARBA" id="ARBA00022676"/>
    </source>
</evidence>
<dbReference type="PANTHER" id="PTHR45719">
    <property type="entry name" value="GLYCOSYLTRANSFERASE"/>
    <property type="match status" value="1"/>
</dbReference>
<keyword evidence="3" id="KW-0808">Transferase</keyword>
<name>A0A1U7ZVY4_NELNU</name>
<dbReference type="AlphaFoldDB" id="A0A1U7ZVY4"/>
<dbReference type="InterPro" id="IPR003406">
    <property type="entry name" value="Glyco_trans_14"/>
</dbReference>
<dbReference type="GO" id="GO:0015020">
    <property type="term" value="F:glucuronosyltransferase activity"/>
    <property type="evidence" value="ECO:0007669"/>
    <property type="project" value="InterPro"/>
</dbReference>
<accession>A0A1U7ZVY4</accession>
<sequence>MKRSQLPFGLERKWLMPLIVSSVVSVAVLLVVTLGHAKSATISDYSTVRRKSMNLDPNYVNNEDPSDLPRLPRFAYLISGTKGDGQQLRRVLQAVYHPRNYYLLHLDVEASPAERLELAKFAKSDRVLREFNNVLVVGKANMVTYKGPTMIACTLHAIAILLKQAKEWDWFINLSASDYPLISQDDLFHVFSYLPRDLNFLEHTSNIGWKEHQRARPIIIDPGLYHSKKSGVFWAKEKRSMPASFKLFMGSEWMVLTRSFLEFCVWGWDNLPRTLLMYYTNFLSSPEGYFHTVICNSKDYQNTTVNHDLHYIKWDNPPKQHPITLTLEHFNAMVQSGAPFARKFNKDDPVLDRIDHELLGRLEGRFTPGGWCMGTSLMGKDPCTVFVNPLAIRPSISSKRLEKLLVQLLDSENFRPKQCK</sequence>